<evidence type="ECO:0000256" key="15">
    <source>
        <dbReference type="PROSITE-ProRule" id="PRU00235"/>
    </source>
</evidence>
<feature type="compositionally biased region" description="Basic and acidic residues" evidence="17">
    <location>
        <begin position="774"/>
        <end position="783"/>
    </location>
</feature>
<evidence type="ECO:0000256" key="4">
    <source>
        <dbReference type="ARBA" id="ARBA00012513"/>
    </source>
</evidence>
<feature type="repeat" description="RCC1" evidence="15">
    <location>
        <begin position="433"/>
        <end position="486"/>
    </location>
</feature>
<dbReference type="PRINTS" id="PR00633">
    <property type="entry name" value="RCCNDNSATION"/>
</dbReference>
<accession>A0A7M5XF28</accession>
<dbReference type="PROSITE" id="PS50011">
    <property type="entry name" value="PROTEIN_KINASE_DOM"/>
    <property type="match status" value="1"/>
</dbReference>
<organism evidence="19 20">
    <name type="scientific">Clytia hemisphaerica</name>
    <dbReference type="NCBI Taxonomy" id="252671"/>
    <lineage>
        <taxon>Eukaryota</taxon>
        <taxon>Metazoa</taxon>
        <taxon>Cnidaria</taxon>
        <taxon>Hydrozoa</taxon>
        <taxon>Hydroidolina</taxon>
        <taxon>Leptothecata</taxon>
        <taxon>Obeliida</taxon>
        <taxon>Clytiidae</taxon>
        <taxon>Clytia</taxon>
    </lineage>
</organism>
<dbReference type="EnsemblMetazoa" id="CLYHEMT022481.1">
    <property type="protein sequence ID" value="CLYHEMP022481.1"/>
    <property type="gene ID" value="CLYHEMG022481"/>
</dbReference>
<feature type="repeat" description="RCC1" evidence="15">
    <location>
        <begin position="376"/>
        <end position="432"/>
    </location>
</feature>
<keyword evidence="9" id="KW-0479">Metal-binding</keyword>
<sequence length="946" mass="105082">MSFYSFDDSYSSAYENSEAIDSARSNYTTIGESEESYTKVKVLGRGAFGEAVLYRKTATNDLVVWKEINLQRASDKERTGALNEVEILSLLDHINVVAYYNHFFDGASLFIEMEYANDGSLHHKIISRDGKLFPENEALLYFYQLVSAVSYIHNFGILHRDIKTLNIFMTKSKLIKLGDFGISKVLEETYGQAETCVGTPYYMSPELVKGDPYNQKSDVWACGCVLFEILTLKKVFEASNQLKLITSILEKDVGEISDVYSEEAQRIVRSTLEKDPEKRPTTEELSQLPIFDKSKLTLVNTPRIPPLLRRISSQRSVVSTPLTPTAPVSVSTLASSVFTWGGGKVVPQKLETFAEGQSGIQVSAGFSHFAVITIEKEVYTWANIQGGTEIVGQLGHGNTAMYRSPKKVEFFNGIPIKQVVCGEDFTVFLSDSGNVYACGSDYSGCIGCDESLGDKVLTPYQIETFDGKFVKRIACGDSHVVAMTDQGEVYAWGCGEYGRLGLGHEDDCSTPQLVPLPKTYSSCIIDVACGRDNTFLLTTQGHLLAFGSNEDNKMALNQTVHLKESGGKNREIDFVYYVSKPTPVRALNSYRLVAVASGKSHSAALDEYGRLLTFGANKYGQLGVGDYKPRISPSLVRGSLTGKEVILCACGDGFTVVATKDSQIFSWGSAKNGRLGIQLAAGKSLCSTPKPIFGSLHKVASLSCRHWNTIILAEKLIDSKLIHTKELSMTEEGFGGQGRNYKAVIGEEQTSASFQFDDIPFDNESDAKPKRKLERQESTREDKLSDEDDSMPPWLVDELQNAEVIPMKGGENEDRPATKNDDDSDNEDSVPAWLADEMENAEFIPMDNENVFEQPTKGRSVSVRETFQSVRASSIEKCSQCLNRKPEVLEMRIKELEFEKAQLTKRVSEQEVLIKKLEAEKECYQKFTFQLKEVTQQLPDEEIGEI</sequence>
<dbReference type="GeneID" id="136823371"/>
<evidence type="ECO:0000256" key="9">
    <source>
        <dbReference type="ARBA" id="ARBA00022723"/>
    </source>
</evidence>
<feature type="repeat" description="RCC1" evidence="15">
    <location>
        <begin position="541"/>
        <end position="608"/>
    </location>
</feature>
<dbReference type="Pfam" id="PF00069">
    <property type="entry name" value="Pkinase"/>
    <property type="match status" value="1"/>
</dbReference>
<evidence type="ECO:0000259" key="18">
    <source>
        <dbReference type="PROSITE" id="PS50011"/>
    </source>
</evidence>
<comment type="cofactor">
    <cofactor evidence="1">
        <name>Mg(2+)</name>
        <dbReference type="ChEBI" id="CHEBI:18420"/>
    </cofactor>
</comment>
<feature type="region of interest" description="Disordered" evidence="17">
    <location>
        <begin position="754"/>
        <end position="829"/>
    </location>
</feature>
<dbReference type="FunFam" id="3.30.200.20:FF:000097">
    <property type="entry name" value="Probable serine/threonine-protein kinase nek1"/>
    <property type="match status" value="1"/>
</dbReference>
<feature type="repeat" description="RCC1" evidence="15">
    <location>
        <begin position="609"/>
        <end position="661"/>
    </location>
</feature>
<keyword evidence="12" id="KW-0418">Kinase</keyword>
<name>A0A7M5XF28_9CNID</name>
<evidence type="ECO:0000256" key="10">
    <source>
        <dbReference type="ARBA" id="ARBA00022737"/>
    </source>
</evidence>
<evidence type="ECO:0000256" key="11">
    <source>
        <dbReference type="ARBA" id="ARBA00022741"/>
    </source>
</evidence>
<evidence type="ECO:0000256" key="1">
    <source>
        <dbReference type="ARBA" id="ARBA00001946"/>
    </source>
</evidence>
<keyword evidence="16" id="KW-0175">Coiled coil</keyword>
<feature type="compositionally biased region" description="Basic and acidic residues" evidence="17">
    <location>
        <begin position="810"/>
        <end position="821"/>
    </location>
</feature>
<dbReference type="InterPro" id="IPR051997">
    <property type="entry name" value="STK_NEK"/>
</dbReference>
<dbReference type="EC" id="2.7.11.1" evidence="4"/>
<keyword evidence="6" id="KW-0723">Serine/threonine-protein kinase</keyword>
<evidence type="ECO:0000256" key="17">
    <source>
        <dbReference type="SAM" id="MobiDB-lite"/>
    </source>
</evidence>
<dbReference type="InterPro" id="IPR058923">
    <property type="entry name" value="RCC1-like_dom"/>
</dbReference>
<feature type="repeat" description="RCC1" evidence="15">
    <location>
        <begin position="662"/>
        <end position="715"/>
    </location>
</feature>
<dbReference type="SUPFAM" id="SSF50985">
    <property type="entry name" value="RCC1/BLIP-II"/>
    <property type="match status" value="2"/>
</dbReference>
<dbReference type="Gene3D" id="3.30.200.20">
    <property type="entry name" value="Phosphorylase Kinase, domain 1"/>
    <property type="match status" value="1"/>
</dbReference>
<evidence type="ECO:0000256" key="8">
    <source>
        <dbReference type="ARBA" id="ARBA00022679"/>
    </source>
</evidence>
<protein>
    <recommendedName>
        <fullName evidence="4">non-specific serine/threonine protein kinase</fullName>
        <ecNumber evidence="4">2.7.11.1</ecNumber>
    </recommendedName>
</protein>
<dbReference type="InterPro" id="IPR000408">
    <property type="entry name" value="Reg_chr_condens"/>
</dbReference>
<keyword evidence="14" id="KW-0460">Magnesium</keyword>
<evidence type="ECO:0000256" key="13">
    <source>
        <dbReference type="ARBA" id="ARBA00022840"/>
    </source>
</evidence>
<dbReference type="Proteomes" id="UP000594262">
    <property type="component" value="Unplaced"/>
</dbReference>
<dbReference type="GO" id="GO:0005737">
    <property type="term" value="C:cytoplasm"/>
    <property type="evidence" value="ECO:0007669"/>
    <property type="project" value="UniProtKB-SubCell"/>
</dbReference>
<feature type="coiled-coil region" evidence="16">
    <location>
        <begin position="893"/>
        <end position="920"/>
    </location>
</feature>
<evidence type="ECO:0000256" key="14">
    <source>
        <dbReference type="ARBA" id="ARBA00022842"/>
    </source>
</evidence>
<dbReference type="Gene3D" id="2.130.10.30">
    <property type="entry name" value="Regulator of chromosome condensation 1/beta-lactamase-inhibitor protein II"/>
    <property type="match status" value="2"/>
</dbReference>
<dbReference type="PROSITE" id="PS00108">
    <property type="entry name" value="PROTEIN_KINASE_ST"/>
    <property type="match status" value="1"/>
</dbReference>
<dbReference type="PROSITE" id="PS50012">
    <property type="entry name" value="RCC1_3"/>
    <property type="match status" value="6"/>
</dbReference>
<feature type="domain" description="Protein kinase" evidence="18">
    <location>
        <begin position="37"/>
        <end position="291"/>
    </location>
</feature>
<dbReference type="PROSITE" id="PS00626">
    <property type="entry name" value="RCC1_2"/>
    <property type="match status" value="1"/>
</dbReference>
<keyword evidence="7" id="KW-0597">Phosphoprotein</keyword>
<proteinExistence type="inferred from homology"/>
<comment type="similarity">
    <text evidence="3">Belongs to the protein kinase superfamily. NEK Ser/Thr protein kinase family. NIMA subfamily.</text>
</comment>
<reference evidence="19" key="1">
    <citation type="submission" date="2021-01" db="UniProtKB">
        <authorList>
            <consortium name="EnsemblMetazoa"/>
        </authorList>
    </citation>
    <scope>IDENTIFICATION</scope>
</reference>
<dbReference type="SUPFAM" id="SSF56112">
    <property type="entry name" value="Protein kinase-like (PK-like)"/>
    <property type="match status" value="1"/>
</dbReference>
<comment type="subcellular location">
    <subcellularLocation>
        <location evidence="2">Cytoplasm</location>
    </subcellularLocation>
</comment>
<dbReference type="GO" id="GO:0004674">
    <property type="term" value="F:protein serine/threonine kinase activity"/>
    <property type="evidence" value="ECO:0007669"/>
    <property type="project" value="UniProtKB-KW"/>
</dbReference>
<dbReference type="Pfam" id="PF25390">
    <property type="entry name" value="WD40_RLD"/>
    <property type="match status" value="1"/>
</dbReference>
<dbReference type="PANTHER" id="PTHR44535:SF1">
    <property type="entry name" value="SERINE_THREONINE-PROTEIN KINASE NEK9"/>
    <property type="match status" value="1"/>
</dbReference>
<evidence type="ECO:0000256" key="5">
    <source>
        <dbReference type="ARBA" id="ARBA00022490"/>
    </source>
</evidence>
<evidence type="ECO:0000256" key="7">
    <source>
        <dbReference type="ARBA" id="ARBA00022553"/>
    </source>
</evidence>
<keyword evidence="8" id="KW-0808">Transferase</keyword>
<evidence type="ECO:0000256" key="12">
    <source>
        <dbReference type="ARBA" id="ARBA00022777"/>
    </source>
</evidence>
<evidence type="ECO:0000256" key="3">
    <source>
        <dbReference type="ARBA" id="ARBA00010886"/>
    </source>
</evidence>
<evidence type="ECO:0000313" key="19">
    <source>
        <dbReference type="EnsemblMetazoa" id="CLYHEMP022481.1"/>
    </source>
</evidence>
<dbReference type="InterPro" id="IPR000719">
    <property type="entry name" value="Prot_kinase_dom"/>
</dbReference>
<evidence type="ECO:0000313" key="20">
    <source>
        <dbReference type="Proteomes" id="UP000594262"/>
    </source>
</evidence>
<dbReference type="RefSeq" id="XP_066935643.1">
    <property type="nucleotide sequence ID" value="XM_067079542.1"/>
</dbReference>
<dbReference type="PANTHER" id="PTHR44535">
    <property type="entry name" value="PROTEIN CBG16200"/>
    <property type="match status" value="1"/>
</dbReference>
<dbReference type="Gene3D" id="1.10.510.10">
    <property type="entry name" value="Transferase(Phosphotransferase) domain 1"/>
    <property type="match status" value="1"/>
</dbReference>
<evidence type="ECO:0000256" key="2">
    <source>
        <dbReference type="ARBA" id="ARBA00004496"/>
    </source>
</evidence>
<keyword evidence="11" id="KW-0547">Nucleotide-binding</keyword>
<dbReference type="InterPro" id="IPR009091">
    <property type="entry name" value="RCC1/BLIP-II"/>
</dbReference>
<evidence type="ECO:0000256" key="16">
    <source>
        <dbReference type="SAM" id="Coils"/>
    </source>
</evidence>
<evidence type="ECO:0000256" key="6">
    <source>
        <dbReference type="ARBA" id="ARBA00022527"/>
    </source>
</evidence>
<dbReference type="GO" id="GO:0046872">
    <property type="term" value="F:metal ion binding"/>
    <property type="evidence" value="ECO:0007669"/>
    <property type="project" value="UniProtKB-KW"/>
</dbReference>
<dbReference type="OrthoDB" id="248923at2759"/>
<keyword evidence="5" id="KW-0963">Cytoplasm</keyword>
<keyword evidence="10" id="KW-0677">Repeat</keyword>
<dbReference type="SMART" id="SM00220">
    <property type="entry name" value="S_TKc"/>
    <property type="match status" value="1"/>
</dbReference>
<dbReference type="InterPro" id="IPR008271">
    <property type="entry name" value="Ser/Thr_kinase_AS"/>
</dbReference>
<dbReference type="GO" id="GO:0005524">
    <property type="term" value="F:ATP binding"/>
    <property type="evidence" value="ECO:0007669"/>
    <property type="project" value="UniProtKB-KW"/>
</dbReference>
<dbReference type="AlphaFoldDB" id="A0A7M5XF28"/>
<keyword evidence="13" id="KW-0067">ATP-binding</keyword>
<keyword evidence="20" id="KW-1185">Reference proteome</keyword>
<dbReference type="InterPro" id="IPR011009">
    <property type="entry name" value="Kinase-like_dom_sf"/>
</dbReference>
<feature type="repeat" description="RCC1" evidence="15">
    <location>
        <begin position="487"/>
        <end position="540"/>
    </location>
</feature>